<dbReference type="InterPro" id="IPR011335">
    <property type="entry name" value="Restrct_endonuc-II-like"/>
</dbReference>
<keyword evidence="4" id="KW-1185">Reference proteome</keyword>
<protein>
    <recommendedName>
        <fullName evidence="2">UPF0102 protein SAMN05661099_2118</fullName>
    </recommendedName>
</protein>
<dbReference type="SUPFAM" id="SSF52980">
    <property type="entry name" value="Restriction endonuclease-like"/>
    <property type="match status" value="1"/>
</dbReference>
<organism evidence="3 4">
    <name type="scientific">Daejeonella lutea</name>
    <dbReference type="NCBI Taxonomy" id="572036"/>
    <lineage>
        <taxon>Bacteria</taxon>
        <taxon>Pseudomonadati</taxon>
        <taxon>Bacteroidota</taxon>
        <taxon>Sphingobacteriia</taxon>
        <taxon>Sphingobacteriales</taxon>
        <taxon>Sphingobacteriaceae</taxon>
        <taxon>Daejeonella</taxon>
    </lineage>
</organism>
<dbReference type="Gene3D" id="3.40.1350.10">
    <property type="match status" value="1"/>
</dbReference>
<accession>A0A1T5D2G6</accession>
<dbReference type="CDD" id="cd20736">
    <property type="entry name" value="PoNe_Nuclease"/>
    <property type="match status" value="1"/>
</dbReference>
<dbReference type="HAMAP" id="MF_00048">
    <property type="entry name" value="UPF0102"/>
    <property type="match status" value="1"/>
</dbReference>
<dbReference type="InterPro" id="IPR011856">
    <property type="entry name" value="tRNA_endonuc-like_dom_sf"/>
</dbReference>
<gene>
    <name evidence="3" type="ORF">SAMN05661099_2118</name>
</gene>
<dbReference type="Proteomes" id="UP000189981">
    <property type="component" value="Unassembled WGS sequence"/>
</dbReference>
<dbReference type="GO" id="GO:0004519">
    <property type="term" value="F:endonuclease activity"/>
    <property type="evidence" value="ECO:0007669"/>
    <property type="project" value="UniProtKB-KW"/>
</dbReference>
<keyword evidence="3" id="KW-0378">Hydrolase</keyword>
<dbReference type="GO" id="GO:0003676">
    <property type="term" value="F:nucleic acid binding"/>
    <property type="evidence" value="ECO:0007669"/>
    <property type="project" value="InterPro"/>
</dbReference>
<dbReference type="AlphaFoldDB" id="A0A1T5D2G6"/>
<dbReference type="PANTHER" id="PTHR34039">
    <property type="entry name" value="UPF0102 PROTEIN YRAN"/>
    <property type="match status" value="1"/>
</dbReference>
<name>A0A1T5D2G6_9SPHI</name>
<dbReference type="NCBIfam" id="NF009150">
    <property type="entry name" value="PRK12497.1-3"/>
    <property type="match status" value="1"/>
</dbReference>
<dbReference type="RefSeq" id="WP_079702650.1">
    <property type="nucleotide sequence ID" value="NZ_FUYR01000002.1"/>
</dbReference>
<dbReference type="STRING" id="572036.SAMN05661099_2118"/>
<dbReference type="InterPro" id="IPR003509">
    <property type="entry name" value="UPF0102_YraN-like"/>
</dbReference>
<evidence type="ECO:0000256" key="1">
    <source>
        <dbReference type="ARBA" id="ARBA00006738"/>
    </source>
</evidence>
<reference evidence="4" key="1">
    <citation type="submission" date="2017-02" db="EMBL/GenBank/DDBJ databases">
        <authorList>
            <person name="Varghese N."/>
            <person name="Submissions S."/>
        </authorList>
    </citation>
    <scope>NUCLEOTIDE SEQUENCE [LARGE SCALE GENOMIC DNA]</scope>
    <source>
        <strain evidence="4">DSM 22385</strain>
    </source>
</reference>
<sequence length="121" mass="14111">MAAHNDTGTRGEAIARKHLEDKGYQILEVNWRYRRAEVDLIASKDSTLIFAEVKTRTGNFYGEPEDFVTYAKQDLMTLAAEEYIYKTSHNDEIRFDIISILFDKFDHYNVNHIEDAFWPGS</sequence>
<dbReference type="PANTHER" id="PTHR34039:SF1">
    <property type="entry name" value="UPF0102 PROTEIN YRAN"/>
    <property type="match status" value="1"/>
</dbReference>
<evidence type="ECO:0000313" key="4">
    <source>
        <dbReference type="Proteomes" id="UP000189981"/>
    </source>
</evidence>
<dbReference type="EMBL" id="FUYR01000002">
    <property type="protein sequence ID" value="SKB65680.1"/>
    <property type="molecule type" value="Genomic_DNA"/>
</dbReference>
<comment type="similarity">
    <text evidence="1 2">Belongs to the UPF0102 family.</text>
</comment>
<dbReference type="Pfam" id="PF02021">
    <property type="entry name" value="UPF0102"/>
    <property type="match status" value="1"/>
</dbReference>
<evidence type="ECO:0000313" key="3">
    <source>
        <dbReference type="EMBL" id="SKB65680.1"/>
    </source>
</evidence>
<dbReference type="OrthoDB" id="9802516at2"/>
<keyword evidence="3" id="KW-0540">Nuclease</keyword>
<keyword evidence="3" id="KW-0255">Endonuclease</keyword>
<proteinExistence type="inferred from homology"/>
<evidence type="ECO:0000256" key="2">
    <source>
        <dbReference type="HAMAP-Rule" id="MF_00048"/>
    </source>
</evidence>